<dbReference type="Proteomes" id="UP000630097">
    <property type="component" value="Unassembled WGS sequence"/>
</dbReference>
<dbReference type="EMBL" id="BONV01000029">
    <property type="protein sequence ID" value="GIG82298.1"/>
    <property type="molecule type" value="Genomic_DNA"/>
</dbReference>
<accession>A0A8J3PWD6</accession>
<dbReference type="InterPro" id="IPR027417">
    <property type="entry name" value="P-loop_NTPase"/>
</dbReference>
<keyword evidence="2" id="KW-1185">Reference proteome</keyword>
<dbReference type="RefSeq" id="WP_203885656.1">
    <property type="nucleotide sequence ID" value="NZ_BAABHH010000015.1"/>
</dbReference>
<proteinExistence type="predicted"/>
<evidence type="ECO:0000313" key="1">
    <source>
        <dbReference type="EMBL" id="GIG82298.1"/>
    </source>
</evidence>
<evidence type="ECO:0000313" key="2">
    <source>
        <dbReference type="Proteomes" id="UP000630097"/>
    </source>
</evidence>
<reference evidence="1 2" key="1">
    <citation type="submission" date="2021-01" db="EMBL/GenBank/DDBJ databases">
        <title>Whole genome shotgun sequence of Planotetraspora kaengkrachanensis NBRC 104272.</title>
        <authorList>
            <person name="Komaki H."/>
            <person name="Tamura T."/>
        </authorList>
    </citation>
    <scope>NUCLEOTIDE SEQUENCE [LARGE SCALE GENOMIC DNA]</scope>
    <source>
        <strain evidence="1 2">NBRC 104272</strain>
    </source>
</reference>
<sequence length="266" mass="27982">MALIALAADKGAPGVTTAATALGAVWPRPVLVAECDAAGGDLVYRLPAEDGTALDPSRGLLSLGATARRGLHPQQIQEHTQHLVGGLEVLVGVQTSEQAGGLAWLWEPLGQALSTMPADVLADCGRVGSNPETLGLVAQADMVLLFARPTLEQVAHLRERVIALQRTLRQRSQKPSQIGVVVIAEQREYGKSLAEVRRVMQAAGLPDVVLGGLAFDVKGADLLRGEWGGRLDRTLLIRSAREVAATIVSRLSATARGSEAIAYTGE</sequence>
<comment type="caution">
    <text evidence="1">The sequence shown here is derived from an EMBL/GenBank/DDBJ whole genome shotgun (WGS) entry which is preliminary data.</text>
</comment>
<dbReference type="AlphaFoldDB" id="A0A8J3PWD6"/>
<name>A0A8J3PWD6_9ACTN</name>
<gene>
    <name evidence="1" type="ORF">Pka01_54250</name>
</gene>
<dbReference type="Gene3D" id="3.40.50.300">
    <property type="entry name" value="P-loop containing nucleotide triphosphate hydrolases"/>
    <property type="match status" value="1"/>
</dbReference>
<organism evidence="1 2">
    <name type="scientific">Planotetraspora kaengkrachanensis</name>
    <dbReference type="NCBI Taxonomy" id="575193"/>
    <lineage>
        <taxon>Bacteria</taxon>
        <taxon>Bacillati</taxon>
        <taxon>Actinomycetota</taxon>
        <taxon>Actinomycetes</taxon>
        <taxon>Streptosporangiales</taxon>
        <taxon>Streptosporangiaceae</taxon>
        <taxon>Planotetraspora</taxon>
    </lineage>
</organism>
<protein>
    <submittedName>
        <fullName evidence="1">Uncharacterized protein</fullName>
    </submittedName>
</protein>